<comment type="similarity">
    <text evidence="1">Belongs to the methylmalonyl-CoA epimerase family.</text>
</comment>
<name>D3F3L5_CONWI</name>
<dbReference type="InterPro" id="IPR029068">
    <property type="entry name" value="Glyas_Bleomycin-R_OHBP_Dase"/>
</dbReference>
<evidence type="ECO:0000259" key="3">
    <source>
        <dbReference type="PROSITE" id="PS51819"/>
    </source>
</evidence>
<dbReference type="SUPFAM" id="SSF54593">
    <property type="entry name" value="Glyoxalase/Bleomycin resistance protein/Dihydroxybiphenyl dioxygenase"/>
    <property type="match status" value="1"/>
</dbReference>
<dbReference type="GO" id="GO:0046872">
    <property type="term" value="F:metal ion binding"/>
    <property type="evidence" value="ECO:0007669"/>
    <property type="project" value="UniProtKB-KW"/>
</dbReference>
<dbReference type="GO" id="GO:0046491">
    <property type="term" value="P:L-methylmalonyl-CoA metabolic process"/>
    <property type="evidence" value="ECO:0007669"/>
    <property type="project" value="TreeGrafter"/>
</dbReference>
<evidence type="ECO:0000313" key="5">
    <source>
        <dbReference type="Proteomes" id="UP000008229"/>
    </source>
</evidence>
<dbReference type="PANTHER" id="PTHR43048">
    <property type="entry name" value="METHYLMALONYL-COA EPIMERASE"/>
    <property type="match status" value="1"/>
</dbReference>
<evidence type="ECO:0000256" key="1">
    <source>
        <dbReference type="ARBA" id="ARBA00009308"/>
    </source>
</evidence>
<keyword evidence="5" id="KW-1185">Reference proteome</keyword>
<proteinExistence type="inferred from homology"/>
<dbReference type="RefSeq" id="WP_012935431.1">
    <property type="nucleotide sequence ID" value="NC_013739.1"/>
</dbReference>
<dbReference type="Gene3D" id="3.10.180.10">
    <property type="entry name" value="2,3-Dihydroxybiphenyl 1,2-Dioxygenase, domain 1"/>
    <property type="match status" value="1"/>
</dbReference>
<dbReference type="Pfam" id="PF13669">
    <property type="entry name" value="Glyoxalase_4"/>
    <property type="match status" value="1"/>
</dbReference>
<dbReference type="InterPro" id="IPR051785">
    <property type="entry name" value="MMCE/EMCE_epimerase"/>
</dbReference>
<dbReference type="GO" id="GO:0004493">
    <property type="term" value="F:methylmalonyl-CoA epimerase activity"/>
    <property type="evidence" value="ECO:0007669"/>
    <property type="project" value="TreeGrafter"/>
</dbReference>
<dbReference type="InterPro" id="IPR037523">
    <property type="entry name" value="VOC_core"/>
</dbReference>
<evidence type="ECO:0000256" key="2">
    <source>
        <dbReference type="ARBA" id="ARBA00022723"/>
    </source>
</evidence>
<keyword evidence="4" id="KW-0223">Dioxygenase</keyword>
<dbReference type="AlphaFoldDB" id="D3F3L5"/>
<keyword evidence="2" id="KW-0479">Metal-binding</keyword>
<dbReference type="EMBL" id="CP001854">
    <property type="protein sequence ID" value="ADB52380.1"/>
    <property type="molecule type" value="Genomic_DNA"/>
</dbReference>
<keyword evidence="4" id="KW-0560">Oxidoreductase</keyword>
<sequence>MTPFKKVHHICIAVHDIERASEYYESVGIGPWQDYGSLAQYSDLEVPDVDGFFASVYRTAQVGDLQLQLVQPGAGSPQRRFLDEHGEGIFHIGFEVGDIDESEAQAAALRMEVLMRGRRPDGSGFAYFDTADRAGGVVLELRSTSAPASS</sequence>
<dbReference type="KEGG" id="cwo:Cwoe_3963"/>
<feature type="domain" description="VOC" evidence="3">
    <location>
        <begin position="6"/>
        <end position="144"/>
    </location>
</feature>
<dbReference type="InterPro" id="IPR017515">
    <property type="entry name" value="MeMalonyl-CoA_epimerase"/>
</dbReference>
<evidence type="ECO:0000313" key="4">
    <source>
        <dbReference type="EMBL" id="ADB52380.1"/>
    </source>
</evidence>
<dbReference type="Proteomes" id="UP000008229">
    <property type="component" value="Chromosome"/>
</dbReference>
<dbReference type="HOGENOM" id="CLU_046006_3_1_11"/>
<dbReference type="PROSITE" id="PS51819">
    <property type="entry name" value="VOC"/>
    <property type="match status" value="1"/>
</dbReference>
<gene>
    <name evidence="4" type="ordered locus">Cwoe_3963</name>
</gene>
<dbReference type="eggNOG" id="COG0346">
    <property type="taxonomic scope" value="Bacteria"/>
</dbReference>
<dbReference type="STRING" id="469383.Cwoe_3963"/>
<dbReference type="OrthoDB" id="9792173at2"/>
<dbReference type="PANTHER" id="PTHR43048:SF3">
    <property type="entry name" value="METHYLMALONYL-COA EPIMERASE, MITOCHONDRIAL"/>
    <property type="match status" value="1"/>
</dbReference>
<accession>D3F3L5</accession>
<reference evidence="5" key="2">
    <citation type="submission" date="2010-01" db="EMBL/GenBank/DDBJ databases">
        <title>The complete genome of Conexibacter woesei DSM 14684.</title>
        <authorList>
            <consortium name="US DOE Joint Genome Institute (JGI-PGF)"/>
            <person name="Lucas S."/>
            <person name="Copeland A."/>
            <person name="Lapidus A."/>
            <person name="Glavina del Rio T."/>
            <person name="Dalin E."/>
            <person name="Tice H."/>
            <person name="Bruce D."/>
            <person name="Goodwin L."/>
            <person name="Pitluck S."/>
            <person name="Kyrpides N."/>
            <person name="Mavromatis K."/>
            <person name="Ivanova N."/>
            <person name="Mikhailova N."/>
            <person name="Chertkov O."/>
            <person name="Brettin T."/>
            <person name="Detter J.C."/>
            <person name="Han C."/>
            <person name="Larimer F."/>
            <person name="Land M."/>
            <person name="Hauser L."/>
            <person name="Markowitz V."/>
            <person name="Cheng J.-F."/>
            <person name="Hugenholtz P."/>
            <person name="Woyke T."/>
            <person name="Wu D."/>
            <person name="Pukall R."/>
            <person name="Steenblock K."/>
            <person name="Schneider S."/>
            <person name="Klenk H.-P."/>
            <person name="Eisen J.A."/>
        </authorList>
    </citation>
    <scope>NUCLEOTIDE SEQUENCE [LARGE SCALE GENOMIC DNA]</scope>
    <source>
        <strain evidence="5">DSM 14684 / CIP 108061 / JCM 11494 / NBRC 100937 / ID131577</strain>
    </source>
</reference>
<protein>
    <submittedName>
        <fullName evidence="4">Glyoxalase/bleomycin resistance protein/dioxygenase</fullName>
    </submittedName>
</protein>
<organism evidence="4 5">
    <name type="scientific">Conexibacter woesei (strain DSM 14684 / CCUG 47730 / CIP 108061 / JCM 11494 / NBRC 100937 / ID131577)</name>
    <dbReference type="NCBI Taxonomy" id="469383"/>
    <lineage>
        <taxon>Bacteria</taxon>
        <taxon>Bacillati</taxon>
        <taxon>Actinomycetota</taxon>
        <taxon>Thermoleophilia</taxon>
        <taxon>Solirubrobacterales</taxon>
        <taxon>Conexibacteraceae</taxon>
        <taxon>Conexibacter</taxon>
    </lineage>
</organism>
<reference evidence="4 5" key="1">
    <citation type="journal article" date="2010" name="Stand. Genomic Sci.">
        <title>Complete genome sequence of Conexibacter woesei type strain (ID131577).</title>
        <authorList>
            <person name="Pukall R."/>
            <person name="Lapidus A."/>
            <person name="Glavina Del Rio T."/>
            <person name="Copeland A."/>
            <person name="Tice H."/>
            <person name="Cheng J.-F."/>
            <person name="Lucas S."/>
            <person name="Chen F."/>
            <person name="Nolan M."/>
            <person name="Bruce D."/>
            <person name="Goodwin L."/>
            <person name="Pitluck S."/>
            <person name="Mavromatis K."/>
            <person name="Ivanova N."/>
            <person name="Ovchinnikova G."/>
            <person name="Pati A."/>
            <person name="Chen A."/>
            <person name="Palaniappan K."/>
            <person name="Land M."/>
            <person name="Hauser L."/>
            <person name="Chang Y.-J."/>
            <person name="Jeffries C.D."/>
            <person name="Chain P."/>
            <person name="Meincke L."/>
            <person name="Sims D."/>
            <person name="Brettin T."/>
            <person name="Detter J.C."/>
            <person name="Rohde M."/>
            <person name="Goeker M."/>
            <person name="Bristow J."/>
            <person name="Eisen J.A."/>
            <person name="Markowitz V."/>
            <person name="Kyrpides N.C."/>
            <person name="Klenk H.-P."/>
            <person name="Hugenholtz P."/>
        </authorList>
    </citation>
    <scope>NUCLEOTIDE SEQUENCE [LARGE SCALE GENOMIC DNA]</scope>
    <source>
        <strain evidence="5">DSM 14684 / CIP 108061 / JCM 11494 / NBRC 100937 / ID131577</strain>
    </source>
</reference>
<dbReference type="CDD" id="cd07249">
    <property type="entry name" value="MMCE"/>
    <property type="match status" value="1"/>
</dbReference>
<dbReference type="GO" id="GO:0051213">
    <property type="term" value="F:dioxygenase activity"/>
    <property type="evidence" value="ECO:0007669"/>
    <property type="project" value="UniProtKB-KW"/>
</dbReference>